<accession>A0A4S8Q7H1</accession>
<dbReference type="Pfam" id="PF12697">
    <property type="entry name" value="Abhydrolase_6"/>
    <property type="match status" value="1"/>
</dbReference>
<dbReference type="PANTHER" id="PTHR43798">
    <property type="entry name" value="MONOACYLGLYCEROL LIPASE"/>
    <property type="match status" value="1"/>
</dbReference>
<dbReference type="InterPro" id="IPR050266">
    <property type="entry name" value="AB_hydrolase_sf"/>
</dbReference>
<comment type="caution">
    <text evidence="2">The sequence shown here is derived from an EMBL/GenBank/DDBJ whole genome shotgun (WGS) entry which is preliminary data.</text>
</comment>
<dbReference type="AlphaFoldDB" id="A0A4S8Q7H1"/>
<dbReference type="EMBL" id="STGY01000067">
    <property type="protein sequence ID" value="THV38625.1"/>
    <property type="molecule type" value="Genomic_DNA"/>
</dbReference>
<reference evidence="3" key="1">
    <citation type="submission" date="2019-04" db="EMBL/GenBank/DDBJ databases">
        <title>Nocardioides xinjiangensis sp. nov.</title>
        <authorList>
            <person name="Liu S."/>
        </authorList>
    </citation>
    <scope>NUCLEOTIDE SEQUENCE [LARGE SCALE GENOMIC DNA]</scope>
    <source>
        <strain evidence="3">18</strain>
    </source>
</reference>
<dbReference type="Proteomes" id="UP000308760">
    <property type="component" value="Unassembled WGS sequence"/>
</dbReference>
<keyword evidence="3" id="KW-1185">Reference proteome</keyword>
<evidence type="ECO:0000259" key="1">
    <source>
        <dbReference type="Pfam" id="PF12697"/>
    </source>
</evidence>
<keyword evidence="2" id="KW-0378">Hydrolase</keyword>
<protein>
    <submittedName>
        <fullName evidence="2">Alpha/beta fold hydrolase</fullName>
    </submittedName>
</protein>
<sequence length="226" mass="23759">MPTIVFVHALGSSSRAWEPQRAALGDQYRVLTPDLPGHGEAEGRFTLDGGADAIGEVIAAESEPVTLVGISVGATVAMLAALAEPDRVSRLVLSGGVAHAPGIAAQRNMMRLMPTGLIVGLMSGMYAGGKAEYKAQAAEDLRRAGKEAFMTGLSQLGELDLRPRLSELTQPALVLCGAKDKENLKPAEALAAGLPNAELKTIPEAGHIWNLRDPDGFNRTLTDFLP</sequence>
<gene>
    <name evidence="2" type="ORF">FAB82_19540</name>
</gene>
<proteinExistence type="predicted"/>
<dbReference type="PRINTS" id="PR00111">
    <property type="entry name" value="ABHYDROLASE"/>
</dbReference>
<name>A0A4S8Q7H1_9ACTN</name>
<dbReference type="Gene3D" id="3.40.50.1820">
    <property type="entry name" value="alpha/beta hydrolase"/>
    <property type="match status" value="1"/>
</dbReference>
<evidence type="ECO:0000313" key="3">
    <source>
        <dbReference type="Proteomes" id="UP000308760"/>
    </source>
</evidence>
<dbReference type="InterPro" id="IPR000073">
    <property type="entry name" value="AB_hydrolase_1"/>
</dbReference>
<dbReference type="OrthoDB" id="5495375at2"/>
<dbReference type="InterPro" id="IPR029058">
    <property type="entry name" value="AB_hydrolase_fold"/>
</dbReference>
<dbReference type="SUPFAM" id="SSF53474">
    <property type="entry name" value="alpha/beta-Hydrolases"/>
    <property type="match status" value="1"/>
</dbReference>
<dbReference type="PANTHER" id="PTHR43798:SF33">
    <property type="entry name" value="HYDROLASE, PUTATIVE (AFU_ORTHOLOGUE AFUA_2G14860)-RELATED"/>
    <property type="match status" value="1"/>
</dbReference>
<dbReference type="GO" id="GO:0016020">
    <property type="term" value="C:membrane"/>
    <property type="evidence" value="ECO:0007669"/>
    <property type="project" value="TreeGrafter"/>
</dbReference>
<evidence type="ECO:0000313" key="2">
    <source>
        <dbReference type="EMBL" id="THV38625.1"/>
    </source>
</evidence>
<dbReference type="GO" id="GO:0016787">
    <property type="term" value="F:hydrolase activity"/>
    <property type="evidence" value="ECO:0007669"/>
    <property type="project" value="UniProtKB-KW"/>
</dbReference>
<dbReference type="RefSeq" id="WP_136536210.1">
    <property type="nucleotide sequence ID" value="NZ_STGY01000067.1"/>
</dbReference>
<feature type="domain" description="AB hydrolase-1" evidence="1">
    <location>
        <begin position="4"/>
        <end position="219"/>
    </location>
</feature>
<organism evidence="2 3">
    <name type="scientific">Glycomyces buryatensis</name>
    <dbReference type="NCBI Taxonomy" id="2570927"/>
    <lineage>
        <taxon>Bacteria</taxon>
        <taxon>Bacillati</taxon>
        <taxon>Actinomycetota</taxon>
        <taxon>Actinomycetes</taxon>
        <taxon>Glycomycetales</taxon>
        <taxon>Glycomycetaceae</taxon>
        <taxon>Glycomyces</taxon>
    </lineage>
</organism>
<reference evidence="2 3" key="2">
    <citation type="submission" date="2019-05" db="EMBL/GenBank/DDBJ databases">
        <title>Glycomyces buryatensis sp. nov.</title>
        <authorList>
            <person name="Nikitina E."/>
        </authorList>
    </citation>
    <scope>NUCLEOTIDE SEQUENCE [LARGE SCALE GENOMIC DNA]</scope>
    <source>
        <strain evidence="2 3">18</strain>
    </source>
</reference>